<dbReference type="GO" id="GO:0016787">
    <property type="term" value="F:hydrolase activity"/>
    <property type="evidence" value="ECO:0007669"/>
    <property type="project" value="InterPro"/>
</dbReference>
<name>A0A385PYX4_9FIRM</name>
<dbReference type="KEGG" id="lua:D4A81_01785"/>
<evidence type="ECO:0000313" key="2">
    <source>
        <dbReference type="EMBL" id="AYA98769.1"/>
    </source>
</evidence>
<sequence length="241" mass="28254">MRDAILAVTGDTHGEKNRFLNPKEQANKHLKKGDYLFICGDFGYIFNNTCKEREFLEFLANEIPYTICFCDGNHENFEILNSYDISIWNGGKVHIIKSDNSGLPKIIHLMRGQVYEIEGRKIFVFGGGYSIDKAMRTEGKSWWKQEMPNEIEKNEAIENLEAANWSVDYIITHTAPEDTMSIFNLGNTNEKPLNNFLEYLRERTTYLHWYIGHLHRDENVWRGQTVLWYLVRNMDNNMVLD</sequence>
<dbReference type="InterPro" id="IPR029052">
    <property type="entry name" value="Metallo-depent_PP-like"/>
</dbReference>
<dbReference type="InterPro" id="IPR004843">
    <property type="entry name" value="Calcineurin-like_PHP"/>
</dbReference>
<accession>A0A385PYX4</accession>
<gene>
    <name evidence="2" type="ORF">D4A81_01785</name>
</gene>
<dbReference type="OrthoDB" id="9787800at2"/>
<feature type="domain" description="Calcineurin-like phosphoesterase" evidence="1">
    <location>
        <begin position="7"/>
        <end position="171"/>
    </location>
</feature>
<evidence type="ECO:0000313" key="3">
    <source>
        <dbReference type="Proteomes" id="UP000265562"/>
    </source>
</evidence>
<evidence type="ECO:0000259" key="1">
    <source>
        <dbReference type="Pfam" id="PF00149"/>
    </source>
</evidence>
<dbReference type="EMBL" id="CP032364">
    <property type="protein sequence ID" value="AYA98769.1"/>
    <property type="molecule type" value="Genomic_DNA"/>
</dbReference>
<dbReference type="Proteomes" id="UP000265562">
    <property type="component" value="Chromosome"/>
</dbReference>
<protein>
    <recommendedName>
        <fullName evidence="1">Calcineurin-like phosphoesterase domain-containing protein</fullName>
    </recommendedName>
</protein>
<keyword evidence="3" id="KW-1185">Reference proteome</keyword>
<dbReference type="CDD" id="cd00838">
    <property type="entry name" value="MPP_superfamily"/>
    <property type="match status" value="1"/>
</dbReference>
<reference evidence="2 3" key="1">
    <citation type="submission" date="2018-09" db="EMBL/GenBank/DDBJ databases">
        <title>Genome sequencing of Lachnoanaerobaculum umeaense DSM 23576.</title>
        <authorList>
            <person name="Kook J.-K."/>
            <person name="Park S.-N."/>
            <person name="Lim Y.K."/>
        </authorList>
    </citation>
    <scope>NUCLEOTIDE SEQUENCE [LARGE SCALE GENOMIC DNA]</scope>
    <source>
        <strain evidence="3">DSM 23576 \ CCUG 58757</strain>
    </source>
</reference>
<dbReference type="Pfam" id="PF00149">
    <property type="entry name" value="Metallophos"/>
    <property type="match status" value="1"/>
</dbReference>
<dbReference type="RefSeq" id="WP_111523941.1">
    <property type="nucleotide sequence ID" value="NZ_CP032364.1"/>
</dbReference>
<dbReference type="Gene3D" id="3.60.21.10">
    <property type="match status" value="1"/>
</dbReference>
<organism evidence="2 3">
    <name type="scientific">Lachnoanaerobaculum umeaense</name>
    <dbReference type="NCBI Taxonomy" id="617123"/>
    <lineage>
        <taxon>Bacteria</taxon>
        <taxon>Bacillati</taxon>
        <taxon>Bacillota</taxon>
        <taxon>Clostridia</taxon>
        <taxon>Lachnospirales</taxon>
        <taxon>Lachnospiraceae</taxon>
        <taxon>Lachnoanaerobaculum</taxon>
    </lineage>
</organism>
<dbReference type="AlphaFoldDB" id="A0A385PYX4"/>
<proteinExistence type="predicted"/>
<dbReference type="SUPFAM" id="SSF56300">
    <property type="entry name" value="Metallo-dependent phosphatases"/>
    <property type="match status" value="1"/>
</dbReference>